<proteinExistence type="predicted"/>
<organism evidence="1 2">
    <name type="scientific">Plasmodium vivax India VII</name>
    <dbReference type="NCBI Taxonomy" id="1077284"/>
    <lineage>
        <taxon>Eukaryota</taxon>
        <taxon>Sar</taxon>
        <taxon>Alveolata</taxon>
        <taxon>Apicomplexa</taxon>
        <taxon>Aconoidasida</taxon>
        <taxon>Haemosporida</taxon>
        <taxon>Plasmodiidae</taxon>
        <taxon>Plasmodium</taxon>
        <taxon>Plasmodium (Plasmodium)</taxon>
    </lineage>
</organism>
<dbReference type="EMBL" id="KQ234687">
    <property type="protein sequence ID" value="KMZ76584.1"/>
    <property type="molecule type" value="Genomic_DNA"/>
</dbReference>
<protein>
    <recommendedName>
        <fullName evidence="3">PIR Superfamily Protein</fullName>
    </recommendedName>
</protein>
<name>A0A0J9S1D7_PLAVI</name>
<evidence type="ECO:0000313" key="2">
    <source>
        <dbReference type="Proteomes" id="UP000053562"/>
    </source>
</evidence>
<reference evidence="1 2" key="1">
    <citation type="submission" date="2011-08" db="EMBL/GenBank/DDBJ databases">
        <title>The Genome Sequence of Plasmodium vivax India VII.</title>
        <authorList>
            <consortium name="The Broad Institute Genome Sequencing Platform"/>
            <consortium name="The Broad Institute Genome Sequencing Center for Infectious Disease"/>
            <person name="Neafsey D."/>
            <person name="Carlton J."/>
            <person name="Barnwell J."/>
            <person name="Collins W."/>
            <person name="Escalante A."/>
            <person name="Mullikin J."/>
            <person name="Saul A."/>
            <person name="Guigo R."/>
            <person name="Camara F."/>
            <person name="Young S.K."/>
            <person name="Zeng Q."/>
            <person name="Gargeya S."/>
            <person name="Fitzgerald M."/>
            <person name="Haas B."/>
            <person name="Abouelleil A."/>
            <person name="Alvarado L."/>
            <person name="Arachchi H.M."/>
            <person name="Berlin A."/>
            <person name="Brown A."/>
            <person name="Chapman S.B."/>
            <person name="Chen Z."/>
            <person name="Dunbar C."/>
            <person name="Freedman E."/>
            <person name="Gearin G."/>
            <person name="Gellesch M."/>
            <person name="Goldberg J."/>
            <person name="Griggs A."/>
            <person name="Gujja S."/>
            <person name="Heiman D."/>
            <person name="Howarth C."/>
            <person name="Larson L."/>
            <person name="Lui A."/>
            <person name="MacDonald P.J.P."/>
            <person name="Montmayeur A."/>
            <person name="Murphy C."/>
            <person name="Neiman D."/>
            <person name="Pearson M."/>
            <person name="Priest M."/>
            <person name="Roberts A."/>
            <person name="Saif S."/>
            <person name="Shea T."/>
            <person name="Shenoy N."/>
            <person name="Sisk P."/>
            <person name="Stolte C."/>
            <person name="Sykes S."/>
            <person name="Wortman J."/>
            <person name="Nusbaum C."/>
            <person name="Birren B."/>
        </authorList>
    </citation>
    <scope>NUCLEOTIDE SEQUENCE [LARGE SCALE GENOMIC DNA]</scope>
    <source>
        <strain evidence="1 2">India VII</strain>
    </source>
</reference>
<evidence type="ECO:0008006" key="3">
    <source>
        <dbReference type="Google" id="ProtNLM"/>
    </source>
</evidence>
<accession>A0A0J9S1D7</accession>
<sequence length="209" mass="24236">MPTDEYKTLCKQILKNLRLLYSDEDIHVGIDRNKRCEILNNCLYKKINQYSIPDEVINKIFNVSFVKIIGLSTTKKKCPYSSNYKDIYKDDRIILLSNFASNIDIINSILTTKNEDNYCSCRRYVNDCVNIYKDIKQIYCSSEEDKQGNNKGICNIIDNFTTVYMGYIYTRIGTDQKFPSLYSTNVTTVDTTECPLYIEEQSSSVQGNK</sequence>
<dbReference type="AlphaFoldDB" id="A0A0J9S1D7"/>
<gene>
    <name evidence="1" type="ORF">PVIIG_05914</name>
</gene>
<evidence type="ECO:0000313" key="1">
    <source>
        <dbReference type="EMBL" id="KMZ76584.1"/>
    </source>
</evidence>
<dbReference type="Proteomes" id="UP000053562">
    <property type="component" value="Unassembled WGS sequence"/>
</dbReference>